<evidence type="ECO:0000259" key="4">
    <source>
        <dbReference type="PROSITE" id="PS50932"/>
    </source>
</evidence>
<dbReference type="GO" id="GO:0000976">
    <property type="term" value="F:transcription cis-regulatory region binding"/>
    <property type="evidence" value="ECO:0007669"/>
    <property type="project" value="TreeGrafter"/>
</dbReference>
<reference evidence="5 6" key="1">
    <citation type="submission" date="2018-02" db="EMBL/GenBank/DDBJ databases">
        <title>Whole genome sequencing of endophytic bacterium.</title>
        <authorList>
            <person name="Eedara R."/>
            <person name="Podile A.R."/>
        </authorList>
    </citation>
    <scope>NUCLEOTIDE SEQUENCE [LARGE SCALE GENOMIC DNA]</scope>
    <source>
        <strain evidence="5 6">RP1T</strain>
    </source>
</reference>
<comment type="caution">
    <text evidence="5">The sequence shown here is derived from an EMBL/GenBank/DDBJ whole genome shotgun (WGS) entry which is preliminary data.</text>
</comment>
<evidence type="ECO:0000256" key="2">
    <source>
        <dbReference type="ARBA" id="ARBA00023125"/>
    </source>
</evidence>
<keyword evidence="1" id="KW-0805">Transcription regulation</keyword>
<keyword evidence="6" id="KW-1185">Reference proteome</keyword>
<dbReference type="Proteomes" id="UP000237682">
    <property type="component" value="Unassembled WGS sequence"/>
</dbReference>
<keyword evidence="2" id="KW-0238">DNA-binding</keyword>
<evidence type="ECO:0000256" key="3">
    <source>
        <dbReference type="ARBA" id="ARBA00023163"/>
    </source>
</evidence>
<name>A0A2S9Q4R8_9HYPH</name>
<dbReference type="GO" id="GO:0003700">
    <property type="term" value="F:DNA-binding transcription factor activity"/>
    <property type="evidence" value="ECO:0007669"/>
    <property type="project" value="TreeGrafter"/>
</dbReference>
<dbReference type="CDD" id="cd01392">
    <property type="entry name" value="HTH_LacI"/>
    <property type="match status" value="1"/>
</dbReference>
<dbReference type="AlphaFoldDB" id="A0A2S9Q4R8"/>
<proteinExistence type="predicted"/>
<dbReference type="CDD" id="cd20010">
    <property type="entry name" value="PBP1_AglR-like"/>
    <property type="match status" value="1"/>
</dbReference>
<evidence type="ECO:0000313" key="6">
    <source>
        <dbReference type="Proteomes" id="UP000237682"/>
    </source>
</evidence>
<dbReference type="InterPro" id="IPR010982">
    <property type="entry name" value="Lambda_DNA-bd_dom_sf"/>
</dbReference>
<dbReference type="Gene3D" id="1.10.260.40">
    <property type="entry name" value="lambda repressor-like DNA-binding domains"/>
    <property type="match status" value="1"/>
</dbReference>
<accession>A0A2S9Q4R8</accession>
<dbReference type="Pfam" id="PF00356">
    <property type="entry name" value="LacI"/>
    <property type="match status" value="1"/>
</dbReference>
<dbReference type="EMBL" id="PUEJ01000014">
    <property type="protein sequence ID" value="PRH84327.1"/>
    <property type="molecule type" value="Genomic_DNA"/>
</dbReference>
<sequence>MRSDRCLRSGDYQDGYAVSRAIRRTRQASRSDPWHDGLASVHREKRQGPGRNVAVNLKELSQHLGLSQTTVSRALNGFPEVGDATRKRVLEAAETFQYRPNASARKLATGRAGAIGIVFSSDRNMLLDPIFTDFLAGVASQCSRSDNDVLVSSAHGDEAGTYRRLARVRSVDAMLLSSPTVDDPRIGMLQRLGMPLVVHGRTQTGLDYPYLDIDNEGAFDKATTLLIDLGHRRIGLLNENLHFTFATHRSRGWRRALTARGLPAPPELEGGARMTEENGYRMARGLFDLPDPPTALLCSSIFLALGAMRAARETGRIVGKNLSLIAHDDGLDAIRPETLTPALTTTFSSIHAAGVRVAEIAMALSNGADPAAAAEIWPVDLVFRGSTVPPAP</sequence>
<feature type="domain" description="HTH lacI-type" evidence="4">
    <location>
        <begin position="55"/>
        <end position="109"/>
    </location>
</feature>
<evidence type="ECO:0000313" key="5">
    <source>
        <dbReference type="EMBL" id="PRH84327.1"/>
    </source>
</evidence>
<organism evidence="5 6">
    <name type="scientific">Labrys okinawensis</name>
    <dbReference type="NCBI Taxonomy" id="346911"/>
    <lineage>
        <taxon>Bacteria</taxon>
        <taxon>Pseudomonadati</taxon>
        <taxon>Pseudomonadota</taxon>
        <taxon>Alphaproteobacteria</taxon>
        <taxon>Hyphomicrobiales</taxon>
        <taxon>Xanthobacteraceae</taxon>
        <taxon>Labrys</taxon>
    </lineage>
</organism>
<gene>
    <name evidence="5" type="ORF">C5L14_27700</name>
</gene>
<keyword evidence="3" id="KW-0804">Transcription</keyword>
<dbReference type="InterPro" id="IPR028082">
    <property type="entry name" value="Peripla_BP_I"/>
</dbReference>
<dbReference type="PROSITE" id="PS50932">
    <property type="entry name" value="HTH_LACI_2"/>
    <property type="match status" value="1"/>
</dbReference>
<dbReference type="SUPFAM" id="SSF53822">
    <property type="entry name" value="Periplasmic binding protein-like I"/>
    <property type="match status" value="1"/>
</dbReference>
<evidence type="ECO:0000256" key="1">
    <source>
        <dbReference type="ARBA" id="ARBA00023015"/>
    </source>
</evidence>
<dbReference type="InterPro" id="IPR000843">
    <property type="entry name" value="HTH_LacI"/>
</dbReference>
<dbReference type="PANTHER" id="PTHR30146:SF155">
    <property type="entry name" value="ALANINE RACEMASE"/>
    <property type="match status" value="1"/>
</dbReference>
<dbReference type="InterPro" id="IPR046335">
    <property type="entry name" value="LacI/GalR-like_sensor"/>
</dbReference>
<dbReference type="OrthoDB" id="234496at2"/>
<dbReference type="PANTHER" id="PTHR30146">
    <property type="entry name" value="LACI-RELATED TRANSCRIPTIONAL REPRESSOR"/>
    <property type="match status" value="1"/>
</dbReference>
<dbReference type="SMART" id="SM00354">
    <property type="entry name" value="HTH_LACI"/>
    <property type="match status" value="1"/>
</dbReference>
<dbReference type="SUPFAM" id="SSF47413">
    <property type="entry name" value="lambda repressor-like DNA-binding domains"/>
    <property type="match status" value="1"/>
</dbReference>
<dbReference type="Gene3D" id="3.40.50.2300">
    <property type="match status" value="2"/>
</dbReference>
<dbReference type="Pfam" id="PF13377">
    <property type="entry name" value="Peripla_BP_3"/>
    <property type="match status" value="1"/>
</dbReference>
<protein>
    <submittedName>
        <fullName evidence="5">Transcriptional regulator</fullName>
    </submittedName>
</protein>